<protein>
    <submittedName>
        <fullName evidence="1">N-acetylmuramoyl-L-alanine amidase</fullName>
        <ecNumber evidence="1">3.5.1.28</ecNumber>
    </submittedName>
</protein>
<keyword evidence="2" id="KW-1185">Reference proteome</keyword>
<organism evidence="1 2">
    <name type="scientific">Evansella vedderi</name>
    <dbReference type="NCBI Taxonomy" id="38282"/>
    <lineage>
        <taxon>Bacteria</taxon>
        <taxon>Bacillati</taxon>
        <taxon>Bacillota</taxon>
        <taxon>Bacilli</taxon>
        <taxon>Bacillales</taxon>
        <taxon>Bacillaceae</taxon>
        <taxon>Evansella</taxon>
    </lineage>
</organism>
<proteinExistence type="predicted"/>
<keyword evidence="1" id="KW-0378">Hydrolase</keyword>
<accession>A0ABT9ZWM5</accession>
<dbReference type="EMBL" id="JAUSUG010000011">
    <property type="protein sequence ID" value="MDQ0255637.1"/>
    <property type="molecule type" value="Genomic_DNA"/>
</dbReference>
<dbReference type="Gene3D" id="3.40.630.40">
    <property type="entry name" value="Zn-dependent exopeptidases"/>
    <property type="match status" value="1"/>
</dbReference>
<sequence>MPALLTENGFIDHASDAQKLRDPNWRQAVVQGHVNGLARAFNLKRKSTNLKSNMAIKRVIVDGVQVGAYAEEENVLRTVQRNLRTAQRIIIENV</sequence>
<reference evidence="1 2" key="1">
    <citation type="submission" date="2023-07" db="EMBL/GenBank/DDBJ databases">
        <title>Genomic Encyclopedia of Type Strains, Phase IV (KMG-IV): sequencing the most valuable type-strain genomes for metagenomic binning, comparative biology and taxonomic classification.</title>
        <authorList>
            <person name="Goeker M."/>
        </authorList>
    </citation>
    <scope>NUCLEOTIDE SEQUENCE [LARGE SCALE GENOMIC DNA]</scope>
    <source>
        <strain evidence="1 2">DSM 9768</strain>
    </source>
</reference>
<evidence type="ECO:0000313" key="1">
    <source>
        <dbReference type="EMBL" id="MDQ0255637.1"/>
    </source>
</evidence>
<dbReference type="Proteomes" id="UP001230005">
    <property type="component" value="Unassembled WGS sequence"/>
</dbReference>
<dbReference type="SUPFAM" id="SSF53187">
    <property type="entry name" value="Zn-dependent exopeptidases"/>
    <property type="match status" value="1"/>
</dbReference>
<comment type="caution">
    <text evidence="1">The sequence shown here is derived from an EMBL/GenBank/DDBJ whole genome shotgun (WGS) entry which is preliminary data.</text>
</comment>
<dbReference type="EC" id="3.5.1.28" evidence="1"/>
<name>A0ABT9ZWM5_9BACI</name>
<gene>
    <name evidence="1" type="ORF">J2S74_003019</name>
</gene>
<evidence type="ECO:0000313" key="2">
    <source>
        <dbReference type="Proteomes" id="UP001230005"/>
    </source>
</evidence>
<dbReference type="GO" id="GO:0008745">
    <property type="term" value="F:N-acetylmuramoyl-L-alanine amidase activity"/>
    <property type="evidence" value="ECO:0007669"/>
    <property type="project" value="UniProtKB-EC"/>
</dbReference>